<evidence type="ECO:0000313" key="2">
    <source>
        <dbReference type="EMBL" id="KAJ1106196.1"/>
    </source>
</evidence>
<comment type="caution">
    <text evidence="2">The sequence shown here is derived from an EMBL/GenBank/DDBJ whole genome shotgun (WGS) entry which is preliminary data.</text>
</comment>
<proteinExistence type="predicted"/>
<protein>
    <submittedName>
        <fullName evidence="2">Uncharacterized protein</fullName>
    </submittedName>
</protein>
<gene>
    <name evidence="2" type="ORF">NDU88_003599</name>
</gene>
<dbReference type="Proteomes" id="UP001066276">
    <property type="component" value="Chromosome 9"/>
</dbReference>
<sequence length="92" mass="10255">MALSRAVKKKNNKRRECAKYGRGRSPPERNAVRSVSVLLRPRMKNVVRSAPTTGKMTGGRFPPLVLLIWRCRAPCAVRGRSIVAGPVALFHF</sequence>
<feature type="region of interest" description="Disordered" evidence="1">
    <location>
        <begin position="1"/>
        <end position="31"/>
    </location>
</feature>
<dbReference type="EMBL" id="JANPWB010000013">
    <property type="protein sequence ID" value="KAJ1106196.1"/>
    <property type="molecule type" value="Genomic_DNA"/>
</dbReference>
<evidence type="ECO:0000256" key="1">
    <source>
        <dbReference type="SAM" id="MobiDB-lite"/>
    </source>
</evidence>
<dbReference type="AlphaFoldDB" id="A0AAV7MS33"/>
<feature type="compositionally biased region" description="Basic and acidic residues" evidence="1">
    <location>
        <begin position="14"/>
        <end position="31"/>
    </location>
</feature>
<keyword evidence="3" id="KW-1185">Reference proteome</keyword>
<name>A0AAV7MS33_PLEWA</name>
<evidence type="ECO:0000313" key="3">
    <source>
        <dbReference type="Proteomes" id="UP001066276"/>
    </source>
</evidence>
<reference evidence="2" key="1">
    <citation type="journal article" date="2022" name="bioRxiv">
        <title>Sequencing and chromosome-scale assembly of the giantPleurodeles waltlgenome.</title>
        <authorList>
            <person name="Brown T."/>
            <person name="Elewa A."/>
            <person name="Iarovenko S."/>
            <person name="Subramanian E."/>
            <person name="Araus A.J."/>
            <person name="Petzold A."/>
            <person name="Susuki M."/>
            <person name="Suzuki K.-i.T."/>
            <person name="Hayashi T."/>
            <person name="Toyoda A."/>
            <person name="Oliveira C."/>
            <person name="Osipova E."/>
            <person name="Leigh N.D."/>
            <person name="Simon A."/>
            <person name="Yun M.H."/>
        </authorList>
    </citation>
    <scope>NUCLEOTIDE SEQUENCE</scope>
    <source>
        <strain evidence="2">20211129_DDA</strain>
        <tissue evidence="2">Liver</tissue>
    </source>
</reference>
<accession>A0AAV7MS33</accession>
<organism evidence="2 3">
    <name type="scientific">Pleurodeles waltl</name>
    <name type="common">Iberian ribbed newt</name>
    <dbReference type="NCBI Taxonomy" id="8319"/>
    <lineage>
        <taxon>Eukaryota</taxon>
        <taxon>Metazoa</taxon>
        <taxon>Chordata</taxon>
        <taxon>Craniata</taxon>
        <taxon>Vertebrata</taxon>
        <taxon>Euteleostomi</taxon>
        <taxon>Amphibia</taxon>
        <taxon>Batrachia</taxon>
        <taxon>Caudata</taxon>
        <taxon>Salamandroidea</taxon>
        <taxon>Salamandridae</taxon>
        <taxon>Pleurodelinae</taxon>
        <taxon>Pleurodeles</taxon>
    </lineage>
</organism>
<feature type="compositionally biased region" description="Basic residues" evidence="1">
    <location>
        <begin position="1"/>
        <end position="13"/>
    </location>
</feature>